<dbReference type="AlphaFoldDB" id="T1I7A6"/>
<dbReference type="Proteomes" id="UP000015103">
    <property type="component" value="Unassembled WGS sequence"/>
</dbReference>
<reference evidence="1" key="1">
    <citation type="submission" date="2015-05" db="UniProtKB">
        <authorList>
            <consortium name="EnsemblMetazoa"/>
        </authorList>
    </citation>
    <scope>IDENTIFICATION</scope>
</reference>
<evidence type="ECO:0000313" key="2">
    <source>
        <dbReference type="Proteomes" id="UP000015103"/>
    </source>
</evidence>
<dbReference type="VEuPathDB" id="VectorBase:RPRC012178"/>
<name>T1I7A6_RHOPR</name>
<dbReference type="EMBL" id="ACPB03006253">
    <property type="status" value="NOT_ANNOTATED_CDS"/>
    <property type="molecule type" value="Genomic_DNA"/>
</dbReference>
<sequence length="122" mass="14395">MDLQLVQEIQSYNHHGQERRTGVQLLKEIDVINSDFNNWLNVVQKQKEKALHELEDTNVQLREVEQMRTNLNSNVTCLERMIEEKKCETKKLDGLKQQYLLRRGKATARLSQLDVDFIDSLQ</sequence>
<proteinExistence type="predicted"/>
<accession>T1I7A6</accession>
<evidence type="ECO:0000313" key="1">
    <source>
        <dbReference type="EnsemblMetazoa" id="RPRC012178-PA"/>
    </source>
</evidence>
<organism evidence="1 2">
    <name type="scientific">Rhodnius prolixus</name>
    <name type="common">Triatomid bug</name>
    <dbReference type="NCBI Taxonomy" id="13249"/>
    <lineage>
        <taxon>Eukaryota</taxon>
        <taxon>Metazoa</taxon>
        <taxon>Ecdysozoa</taxon>
        <taxon>Arthropoda</taxon>
        <taxon>Hexapoda</taxon>
        <taxon>Insecta</taxon>
        <taxon>Pterygota</taxon>
        <taxon>Neoptera</taxon>
        <taxon>Paraneoptera</taxon>
        <taxon>Hemiptera</taxon>
        <taxon>Heteroptera</taxon>
        <taxon>Panheteroptera</taxon>
        <taxon>Cimicomorpha</taxon>
        <taxon>Reduviidae</taxon>
        <taxon>Triatominae</taxon>
        <taxon>Rhodnius</taxon>
    </lineage>
</organism>
<dbReference type="InParanoid" id="T1I7A6"/>
<dbReference type="HOGENOM" id="CLU_2029561_0_0_1"/>
<keyword evidence="2" id="KW-1185">Reference proteome</keyword>
<protein>
    <submittedName>
        <fullName evidence="1">Uncharacterized protein</fullName>
    </submittedName>
</protein>
<dbReference type="EnsemblMetazoa" id="RPRC012178-RA">
    <property type="protein sequence ID" value="RPRC012178-PA"/>
    <property type="gene ID" value="RPRC012178"/>
</dbReference>